<dbReference type="EMBL" id="KV745058">
    <property type="protein sequence ID" value="OCK78461.1"/>
    <property type="molecule type" value="Genomic_DNA"/>
</dbReference>
<dbReference type="InterPro" id="IPR036514">
    <property type="entry name" value="SGNH_hydro_sf"/>
</dbReference>
<dbReference type="AlphaFoldDB" id="A0A8E2E799"/>
<keyword evidence="2" id="KW-1185">Reference proteome</keyword>
<sequence>MIVAGSNSDCRDYRWESAEKIRKNLRDILNTIVNEDPNVFTLLNTSPPIRDDLEYKLFMGEDGQESKRLWREQKRIAEIASVIREFKGHNVGICDSHKALSERDDNWHIDDVHLRDDAEEIWADLAIDELETNGITGS</sequence>
<dbReference type="SUPFAM" id="SSF52266">
    <property type="entry name" value="SGNH hydrolase"/>
    <property type="match status" value="1"/>
</dbReference>
<proteinExistence type="predicted"/>
<accession>A0A8E2E799</accession>
<evidence type="ECO:0000313" key="1">
    <source>
        <dbReference type="EMBL" id="OCK78461.1"/>
    </source>
</evidence>
<protein>
    <submittedName>
        <fullName evidence="1">Uncharacterized protein</fullName>
    </submittedName>
</protein>
<organism evidence="1 2">
    <name type="scientific">Lepidopterella palustris CBS 459.81</name>
    <dbReference type="NCBI Taxonomy" id="1314670"/>
    <lineage>
        <taxon>Eukaryota</taxon>
        <taxon>Fungi</taxon>
        <taxon>Dikarya</taxon>
        <taxon>Ascomycota</taxon>
        <taxon>Pezizomycotina</taxon>
        <taxon>Dothideomycetes</taxon>
        <taxon>Pleosporomycetidae</taxon>
        <taxon>Mytilinidiales</taxon>
        <taxon>Argynnaceae</taxon>
        <taxon>Lepidopterella</taxon>
    </lineage>
</organism>
<reference evidence="1 2" key="1">
    <citation type="journal article" date="2016" name="Nat. Commun.">
        <title>Ectomycorrhizal ecology is imprinted in the genome of the dominant symbiotic fungus Cenococcum geophilum.</title>
        <authorList>
            <consortium name="DOE Joint Genome Institute"/>
            <person name="Peter M."/>
            <person name="Kohler A."/>
            <person name="Ohm R.A."/>
            <person name="Kuo A."/>
            <person name="Krutzmann J."/>
            <person name="Morin E."/>
            <person name="Arend M."/>
            <person name="Barry K.W."/>
            <person name="Binder M."/>
            <person name="Choi C."/>
            <person name="Clum A."/>
            <person name="Copeland A."/>
            <person name="Grisel N."/>
            <person name="Haridas S."/>
            <person name="Kipfer T."/>
            <person name="LaButti K."/>
            <person name="Lindquist E."/>
            <person name="Lipzen A."/>
            <person name="Maire R."/>
            <person name="Meier B."/>
            <person name="Mihaltcheva S."/>
            <person name="Molinier V."/>
            <person name="Murat C."/>
            <person name="Poggeler S."/>
            <person name="Quandt C.A."/>
            <person name="Sperisen C."/>
            <person name="Tritt A."/>
            <person name="Tisserant E."/>
            <person name="Crous P.W."/>
            <person name="Henrissat B."/>
            <person name="Nehls U."/>
            <person name="Egli S."/>
            <person name="Spatafora J.W."/>
            <person name="Grigoriev I.V."/>
            <person name="Martin F.M."/>
        </authorList>
    </citation>
    <scope>NUCLEOTIDE SEQUENCE [LARGE SCALE GENOMIC DNA]</scope>
    <source>
        <strain evidence="1 2">CBS 459.81</strain>
    </source>
</reference>
<dbReference type="Gene3D" id="3.40.50.1110">
    <property type="entry name" value="SGNH hydrolase"/>
    <property type="match status" value="1"/>
</dbReference>
<dbReference type="OrthoDB" id="10476718at2759"/>
<evidence type="ECO:0000313" key="2">
    <source>
        <dbReference type="Proteomes" id="UP000250266"/>
    </source>
</evidence>
<dbReference type="Proteomes" id="UP000250266">
    <property type="component" value="Unassembled WGS sequence"/>
</dbReference>
<name>A0A8E2E799_9PEZI</name>
<gene>
    <name evidence="1" type="ORF">K432DRAFT_394767</name>
</gene>